<reference evidence="1 2" key="1">
    <citation type="submission" date="2012-02" db="EMBL/GenBank/DDBJ databases">
        <title>Improved High-Quality Draft genome of Joostella marina DSM 19592.</title>
        <authorList>
            <consortium name="US DOE Joint Genome Institute (JGI-PGF)"/>
            <person name="Lucas S."/>
            <person name="Copeland A."/>
            <person name="Lapidus A."/>
            <person name="Bruce D."/>
            <person name="Goodwin L."/>
            <person name="Pitluck S."/>
            <person name="Peters L."/>
            <person name="Chertkov O."/>
            <person name="Ovchinnikova G."/>
            <person name="Kyrpides N."/>
            <person name="Mavromatis K."/>
            <person name="Detter J.C."/>
            <person name="Han C."/>
            <person name="Land M."/>
            <person name="Hauser L."/>
            <person name="Markowitz V."/>
            <person name="Cheng J.-F."/>
            <person name="Hugenholtz P."/>
            <person name="Woyke T."/>
            <person name="Wu D."/>
            <person name="Tindall B."/>
            <person name="Brambilla E."/>
            <person name="Klenk H.-P."/>
            <person name="Eisen J.A."/>
        </authorList>
    </citation>
    <scope>NUCLEOTIDE SEQUENCE [LARGE SCALE GENOMIC DNA]</scope>
    <source>
        <strain evidence="1 2">DSM 19592</strain>
    </source>
</reference>
<sequence>MKNLFLQTRSFWSVTMCLLLLTFCLIGCEKEQITFEDPTVINAKN</sequence>
<dbReference type="EMBL" id="JH651379">
    <property type="protein sequence ID" value="EIJ38654.1"/>
    <property type="molecule type" value="Genomic_DNA"/>
</dbReference>
<evidence type="ECO:0000313" key="2">
    <source>
        <dbReference type="Proteomes" id="UP000004690"/>
    </source>
</evidence>
<dbReference type="STRING" id="926559.JoomaDRAFT_1642"/>
<protein>
    <submittedName>
        <fullName evidence="1">Uncharacterized protein</fullName>
    </submittedName>
</protein>
<gene>
    <name evidence="1" type="ORF">JoomaDRAFT_1642</name>
</gene>
<evidence type="ECO:0000313" key="1">
    <source>
        <dbReference type="EMBL" id="EIJ38654.1"/>
    </source>
</evidence>
<name>I3C4W1_9FLAO</name>
<accession>I3C4W1</accession>
<dbReference type="Proteomes" id="UP000004690">
    <property type="component" value="Unassembled WGS sequence"/>
</dbReference>
<keyword evidence="2" id="KW-1185">Reference proteome</keyword>
<organism evidence="1 2">
    <name type="scientific">Galbibacter orientalis DSM 19592</name>
    <dbReference type="NCBI Taxonomy" id="926559"/>
    <lineage>
        <taxon>Bacteria</taxon>
        <taxon>Pseudomonadati</taxon>
        <taxon>Bacteroidota</taxon>
        <taxon>Flavobacteriia</taxon>
        <taxon>Flavobacteriales</taxon>
        <taxon>Flavobacteriaceae</taxon>
        <taxon>Galbibacter</taxon>
    </lineage>
</organism>
<dbReference type="HOGENOM" id="CLU_3200860_0_0_10"/>
<dbReference type="AlphaFoldDB" id="I3C4W1"/>
<dbReference type="RefSeq" id="WP_008611910.1">
    <property type="nucleotide sequence ID" value="NZ_JH651379.1"/>
</dbReference>
<proteinExistence type="predicted"/>